<evidence type="ECO:0000313" key="2">
    <source>
        <dbReference type="Proteomes" id="UP000466307"/>
    </source>
</evidence>
<dbReference type="InterPro" id="IPR051466">
    <property type="entry name" value="D-amino_acid_metab_enzyme"/>
</dbReference>
<accession>A0A7K3LTH1</accession>
<dbReference type="Proteomes" id="UP000466307">
    <property type="component" value="Unassembled WGS sequence"/>
</dbReference>
<dbReference type="InterPro" id="IPR029066">
    <property type="entry name" value="PLP-binding_barrel"/>
</dbReference>
<proteinExistence type="predicted"/>
<organism evidence="1 2">
    <name type="scientific">Gordonia desulfuricans</name>
    <dbReference type="NCBI Taxonomy" id="89051"/>
    <lineage>
        <taxon>Bacteria</taxon>
        <taxon>Bacillati</taxon>
        <taxon>Actinomycetota</taxon>
        <taxon>Actinomycetes</taxon>
        <taxon>Mycobacteriales</taxon>
        <taxon>Gordoniaceae</taxon>
        <taxon>Gordonia</taxon>
    </lineage>
</organism>
<protein>
    <submittedName>
        <fullName evidence="1">Amino acid deaminase/aldolase</fullName>
    </submittedName>
</protein>
<dbReference type="GO" id="GO:0036088">
    <property type="term" value="P:D-serine catabolic process"/>
    <property type="evidence" value="ECO:0007669"/>
    <property type="project" value="TreeGrafter"/>
</dbReference>
<dbReference type="AlphaFoldDB" id="A0A7K3LTH1"/>
<name>A0A7K3LTH1_9ACTN</name>
<dbReference type="RefSeq" id="WP_053778215.1">
    <property type="nucleotide sequence ID" value="NZ_JAADZU010000048.1"/>
</dbReference>
<dbReference type="Gene3D" id="3.20.20.10">
    <property type="entry name" value="Alanine racemase"/>
    <property type="match status" value="1"/>
</dbReference>
<keyword evidence="2" id="KW-1185">Reference proteome</keyword>
<comment type="caution">
    <text evidence="1">The sequence shown here is derived from an EMBL/GenBank/DDBJ whole genome shotgun (WGS) entry which is preliminary data.</text>
</comment>
<dbReference type="EMBL" id="JAADZU010000048">
    <property type="protein sequence ID" value="NDK90847.1"/>
    <property type="molecule type" value="Genomic_DNA"/>
</dbReference>
<gene>
    <name evidence="1" type="ORF">GYA93_14830</name>
</gene>
<dbReference type="GO" id="GO:0008721">
    <property type="term" value="F:D-serine ammonia-lyase activity"/>
    <property type="evidence" value="ECO:0007669"/>
    <property type="project" value="TreeGrafter"/>
</dbReference>
<sequence length="417" mass="44679">MTPSSTPWWEQAPHTYWQGFTDAVTAAGIDSPALVVDKGALEHNVADLLRRADGVPIRLASKSVRVRSVISDLLDRPGFAGVLAYDVDEARWLATESGITDVLMGYPTVRRSALAGLLADELALSRVTLLVDDVAHLDLIDSVVPAGRRPSVRVAIDLDASLRLLGGRLHVGVRRSPVHDLDQALELGRHIVRRDGFDLVGVMSYEAQVAGVGNAVRGKRFTNAAVSLMQRTSMAEIRRRRGKVIAALRAIAPLEIVNAGGTGSLEATGRESSITDIAAGSGVFGGHLFDNYRHFRPAPAMAFGLDVVRTPAPGFVTCAGGGWIASGPPAPDRLPRPVWPPELEYVGTEAAGEVQTPLHGPGVDGLRIGDRVWFRHTKSGEICERAREVALITRTDDGSAHVESVVPTYRGEGKVFL</sequence>
<dbReference type="PANTHER" id="PTHR28004">
    <property type="entry name" value="ZGC:162816-RELATED"/>
    <property type="match status" value="1"/>
</dbReference>
<dbReference type="SUPFAM" id="SSF51419">
    <property type="entry name" value="PLP-binding barrel"/>
    <property type="match status" value="1"/>
</dbReference>
<dbReference type="PANTHER" id="PTHR28004:SF2">
    <property type="entry name" value="D-SERINE DEHYDRATASE"/>
    <property type="match status" value="1"/>
</dbReference>
<evidence type="ECO:0000313" key="1">
    <source>
        <dbReference type="EMBL" id="NDK90847.1"/>
    </source>
</evidence>
<reference evidence="1 2" key="1">
    <citation type="submission" date="2020-01" db="EMBL/GenBank/DDBJ databases">
        <title>Investigation of new actinobacteria for the biodesulphurisation of diesel fuel.</title>
        <authorList>
            <person name="Athi Narayanan S.M."/>
        </authorList>
    </citation>
    <scope>NUCLEOTIDE SEQUENCE [LARGE SCALE GENOMIC DNA]</scope>
    <source>
        <strain evidence="1 2">213E</strain>
    </source>
</reference>